<sequence>MRRFPLSPLAAAMVLLCTADVTLAGTQASPSSFLGRVETREAATDQVLARSTGEDAAIWQEANTALSGPADAQMTSGAGPAADTISIPSLPGLFERALNADADLQAQRLRAEARGQDVPKARAGLLPRLDASYVYRYTDSDNIYTTVASPPARPIRTPVNRSAVTPMSGAVPEKARIVSVSWS</sequence>
<dbReference type="Proteomes" id="UP000092504">
    <property type="component" value="Unassembled WGS sequence"/>
</dbReference>
<accession>A0A1B8P6M4</accession>
<feature type="signal peptide" evidence="1">
    <location>
        <begin position="1"/>
        <end position="24"/>
    </location>
</feature>
<dbReference type="EMBL" id="MAJD01000001">
    <property type="protein sequence ID" value="OBX37880.1"/>
    <property type="molecule type" value="Genomic_DNA"/>
</dbReference>
<gene>
    <name evidence="2" type="ORF">A8U91_02259</name>
</gene>
<evidence type="ECO:0000313" key="3">
    <source>
        <dbReference type="Proteomes" id="UP000092504"/>
    </source>
</evidence>
<dbReference type="SUPFAM" id="SSF56954">
    <property type="entry name" value="Outer membrane efflux proteins (OEP)"/>
    <property type="match status" value="1"/>
</dbReference>
<comment type="caution">
    <text evidence="2">The sequence shown here is derived from an EMBL/GenBank/DDBJ whole genome shotgun (WGS) entry which is preliminary data.</text>
</comment>
<evidence type="ECO:0000256" key="1">
    <source>
        <dbReference type="SAM" id="SignalP"/>
    </source>
</evidence>
<reference evidence="2 3" key="1">
    <citation type="submission" date="2016-06" db="EMBL/GenBank/DDBJ databases">
        <title>Genome sequence of halotolerant plant growth promoting strain of Halomonas elongata HEK1 isolated from salterns of Rann of Kutch, Gujarat, India.</title>
        <authorList>
            <person name="Gaba S."/>
            <person name="Singh R.N."/>
            <person name="Abrol S."/>
            <person name="Kaushik R."/>
            <person name="Saxena A.K."/>
        </authorList>
    </citation>
    <scope>NUCLEOTIDE SEQUENCE [LARGE SCALE GENOMIC DNA]</scope>
    <source>
        <strain evidence="2 3">HEK1</strain>
    </source>
</reference>
<feature type="chain" id="PRO_5008611331" evidence="1">
    <location>
        <begin position="25"/>
        <end position="183"/>
    </location>
</feature>
<dbReference type="AlphaFoldDB" id="A0A1B8P6M4"/>
<organism evidence="2 3">
    <name type="scientific">Halomonas elongata</name>
    <dbReference type="NCBI Taxonomy" id="2746"/>
    <lineage>
        <taxon>Bacteria</taxon>
        <taxon>Pseudomonadati</taxon>
        <taxon>Pseudomonadota</taxon>
        <taxon>Gammaproteobacteria</taxon>
        <taxon>Oceanospirillales</taxon>
        <taxon>Halomonadaceae</taxon>
        <taxon>Halomonas</taxon>
    </lineage>
</organism>
<dbReference type="Gene3D" id="1.20.1600.10">
    <property type="entry name" value="Outer membrane efflux proteins (OEP)"/>
    <property type="match status" value="1"/>
</dbReference>
<dbReference type="GO" id="GO:0015562">
    <property type="term" value="F:efflux transmembrane transporter activity"/>
    <property type="evidence" value="ECO:0007669"/>
    <property type="project" value="InterPro"/>
</dbReference>
<name>A0A1B8P6M4_HALEL</name>
<dbReference type="PATRIC" id="fig|2746.7.peg.2316"/>
<proteinExistence type="predicted"/>
<protein>
    <submittedName>
        <fullName evidence="2">Uncharacterized protein</fullName>
    </submittedName>
</protein>
<evidence type="ECO:0000313" key="2">
    <source>
        <dbReference type="EMBL" id="OBX37880.1"/>
    </source>
</evidence>
<keyword evidence="1" id="KW-0732">Signal</keyword>